<dbReference type="AlphaFoldDB" id="A0A6H2DIM2"/>
<protein>
    <submittedName>
        <fullName evidence="1">Uncharacterized protein</fullName>
    </submittedName>
</protein>
<accession>A0A6H2DIM2</accession>
<proteinExistence type="predicted"/>
<organism evidence="1 2">
    <name type="scientific">Parasphingorhabdus halotolerans</name>
    <dbReference type="NCBI Taxonomy" id="2725558"/>
    <lineage>
        <taxon>Bacteria</taxon>
        <taxon>Pseudomonadati</taxon>
        <taxon>Pseudomonadota</taxon>
        <taxon>Alphaproteobacteria</taxon>
        <taxon>Sphingomonadales</taxon>
        <taxon>Sphingomonadaceae</taxon>
        <taxon>Parasphingorhabdus</taxon>
    </lineage>
</organism>
<reference evidence="1 2" key="1">
    <citation type="submission" date="2020-04" db="EMBL/GenBank/DDBJ databases">
        <title>Genome sequence for Sphingorhabdus sp. strain M1.</title>
        <authorList>
            <person name="Park S.-J."/>
        </authorList>
    </citation>
    <scope>NUCLEOTIDE SEQUENCE [LARGE SCALE GENOMIC DNA]</scope>
    <source>
        <strain evidence="1 2">JK6</strain>
    </source>
</reference>
<evidence type="ECO:0000313" key="2">
    <source>
        <dbReference type="Proteomes" id="UP000501600"/>
    </source>
</evidence>
<evidence type="ECO:0000313" key="1">
    <source>
        <dbReference type="EMBL" id="QJB68038.1"/>
    </source>
</evidence>
<dbReference type="KEGG" id="phao:HF685_00875"/>
<sequence length="120" mass="12639">MLKERLGAVKDVTEKLNALEEAIDNALICAGELTSATSAARQRANLSALVGQDAISLTGESVTALHAARARIVEAHQSFSEVRGQLGFKTLAGGDLWKFVPKADDQSPVKLVHSEGTKAA</sequence>
<dbReference type="Proteomes" id="UP000501600">
    <property type="component" value="Chromosome"/>
</dbReference>
<dbReference type="EMBL" id="CP051217">
    <property type="protein sequence ID" value="QJB68038.1"/>
    <property type="molecule type" value="Genomic_DNA"/>
</dbReference>
<name>A0A6H2DIM2_9SPHN</name>
<keyword evidence="2" id="KW-1185">Reference proteome</keyword>
<dbReference type="RefSeq" id="WP_168817774.1">
    <property type="nucleotide sequence ID" value="NZ_CP051217.1"/>
</dbReference>
<gene>
    <name evidence="1" type="ORF">HF685_00875</name>
</gene>